<protein>
    <recommendedName>
        <fullName evidence="3">Polymer-forming cytoskeletal protein</fullName>
    </recommendedName>
</protein>
<evidence type="ECO:0000313" key="2">
    <source>
        <dbReference type="Proteomes" id="UP000831963"/>
    </source>
</evidence>
<dbReference type="EMBL" id="CP078077">
    <property type="protein sequence ID" value="UPL13008.1"/>
    <property type="molecule type" value="Genomic_DNA"/>
</dbReference>
<sequence>MSNLAGLINRLVRRIERLEAGANLESSSITNGRMRFIGGLLRVDSGGRVEIVGTLQIDGTTAINGSTTVNGTFKIEGPWSLNGNGEIAGNVTVTGKLTQNGQWEFIGAGKISGNVEVTGDFSVVGGGRIRAGQIVLNPSTNGGRIEIGAHTIYVSGDVLSINHSAGHQVVLNNGGVNLIGGGKILGLGSTGFRIVGLPKVTKAGIPSGCVYKGSDGFLYEG</sequence>
<evidence type="ECO:0008006" key="3">
    <source>
        <dbReference type="Google" id="ProtNLM"/>
    </source>
</evidence>
<organism evidence="1 2">
    <name type="scientific">Microbacterium galbinum</name>
    <dbReference type="NCBI Taxonomy" id="2851646"/>
    <lineage>
        <taxon>Bacteria</taxon>
        <taxon>Bacillati</taxon>
        <taxon>Actinomycetota</taxon>
        <taxon>Actinomycetes</taxon>
        <taxon>Micrococcales</taxon>
        <taxon>Microbacteriaceae</taxon>
        <taxon>Microbacterium</taxon>
    </lineage>
</organism>
<accession>A0ABY4IJT3</accession>
<keyword evidence="2" id="KW-1185">Reference proteome</keyword>
<name>A0ABY4IJT3_9MICO</name>
<reference evidence="1 2" key="1">
    <citation type="submission" date="2021-06" db="EMBL/GenBank/DDBJ databases">
        <title>Genome-based taxonomic framework of Microbacterium strains isolated from marine environment, the description of four new species and reclassification of four preexisting species.</title>
        <authorList>
            <person name="Lee S.D."/>
            <person name="Kim S.-M."/>
            <person name="Byeon Y.-S."/>
            <person name="Yang H.L."/>
            <person name="Kim I.S."/>
        </authorList>
    </citation>
    <scope>NUCLEOTIDE SEQUENCE [LARGE SCALE GENOMIC DNA]</scope>
    <source>
        <strain evidence="1 2">SSW1-36</strain>
    </source>
</reference>
<proteinExistence type="predicted"/>
<dbReference type="RefSeq" id="WP_247956449.1">
    <property type="nucleotide sequence ID" value="NZ_CP078077.1"/>
</dbReference>
<dbReference type="Proteomes" id="UP000831963">
    <property type="component" value="Chromosome"/>
</dbReference>
<gene>
    <name evidence="1" type="ORF">KV396_00220</name>
</gene>
<evidence type="ECO:0000313" key="1">
    <source>
        <dbReference type="EMBL" id="UPL13008.1"/>
    </source>
</evidence>